<reference evidence="1 2" key="1">
    <citation type="journal article" date="2014" name="Genome Biol.">
        <title>Transcriptome and methylome profiling reveals relics of genome dominance in the mesopolyploid Brassica oleracea.</title>
        <authorList>
            <person name="Parkin I.A."/>
            <person name="Koh C."/>
            <person name="Tang H."/>
            <person name="Robinson S.J."/>
            <person name="Kagale S."/>
            <person name="Clarke W.E."/>
            <person name="Town C.D."/>
            <person name="Nixon J."/>
            <person name="Krishnakumar V."/>
            <person name="Bidwell S.L."/>
            <person name="Denoeud F."/>
            <person name="Belcram H."/>
            <person name="Links M.G."/>
            <person name="Just J."/>
            <person name="Clarke C."/>
            <person name="Bender T."/>
            <person name="Huebert T."/>
            <person name="Mason A.S."/>
            <person name="Pires J.C."/>
            <person name="Barker G."/>
            <person name="Moore J."/>
            <person name="Walley P.G."/>
            <person name="Manoli S."/>
            <person name="Batley J."/>
            <person name="Edwards D."/>
            <person name="Nelson M.N."/>
            <person name="Wang X."/>
            <person name="Paterson A.H."/>
            <person name="King G."/>
            <person name="Bancroft I."/>
            <person name="Chalhoub B."/>
            <person name="Sharpe A.G."/>
        </authorList>
    </citation>
    <scope>NUCLEOTIDE SEQUENCE</scope>
    <source>
        <strain evidence="1 2">cv. TO1000</strain>
    </source>
</reference>
<protein>
    <submittedName>
        <fullName evidence="1">Uncharacterized protein</fullName>
    </submittedName>
</protein>
<dbReference type="EnsemblPlants" id="Bo1g022650.1">
    <property type="protein sequence ID" value="Bo1g022650.1"/>
    <property type="gene ID" value="Bo1g022650"/>
</dbReference>
<sequence>MEFVSPLSSGMLLFLKKHVLGLSALLIDEFEQKLLQKVIVEVLPEWCMTDDERLVVSMKWLDSKAEEDL</sequence>
<dbReference type="eggNOG" id="KOG1018">
    <property type="taxonomic scope" value="Eukaryota"/>
</dbReference>
<dbReference type="STRING" id="109376.A0A0D3A4P5"/>
<reference evidence="1" key="2">
    <citation type="submission" date="2015-03" db="UniProtKB">
        <authorList>
            <consortium name="EnsemblPlants"/>
        </authorList>
    </citation>
    <scope>IDENTIFICATION</scope>
</reference>
<keyword evidence="2" id="KW-1185">Reference proteome</keyword>
<dbReference type="Proteomes" id="UP000032141">
    <property type="component" value="Chromosome C1"/>
</dbReference>
<evidence type="ECO:0000313" key="2">
    <source>
        <dbReference type="Proteomes" id="UP000032141"/>
    </source>
</evidence>
<accession>A0A0D3A4P5</accession>
<proteinExistence type="predicted"/>
<dbReference type="HOGENOM" id="CLU_2779334_0_0_1"/>
<evidence type="ECO:0000313" key="1">
    <source>
        <dbReference type="EnsemblPlants" id="Bo1g022650.1"/>
    </source>
</evidence>
<dbReference type="AlphaFoldDB" id="A0A0D3A4P5"/>
<dbReference type="Gramene" id="Bo1g022650.1">
    <property type="protein sequence ID" value="Bo1g022650.1"/>
    <property type="gene ID" value="Bo1g022650"/>
</dbReference>
<name>A0A0D3A4P5_BRAOL</name>
<organism evidence="1 2">
    <name type="scientific">Brassica oleracea var. oleracea</name>
    <dbReference type="NCBI Taxonomy" id="109376"/>
    <lineage>
        <taxon>Eukaryota</taxon>
        <taxon>Viridiplantae</taxon>
        <taxon>Streptophyta</taxon>
        <taxon>Embryophyta</taxon>
        <taxon>Tracheophyta</taxon>
        <taxon>Spermatophyta</taxon>
        <taxon>Magnoliopsida</taxon>
        <taxon>eudicotyledons</taxon>
        <taxon>Gunneridae</taxon>
        <taxon>Pentapetalae</taxon>
        <taxon>rosids</taxon>
        <taxon>malvids</taxon>
        <taxon>Brassicales</taxon>
        <taxon>Brassicaceae</taxon>
        <taxon>Brassiceae</taxon>
        <taxon>Brassica</taxon>
    </lineage>
</organism>